<evidence type="ECO:0000256" key="2">
    <source>
        <dbReference type="SAM" id="MobiDB-lite"/>
    </source>
</evidence>
<feature type="compositionally biased region" description="Basic and acidic residues" evidence="2">
    <location>
        <begin position="1"/>
        <end position="14"/>
    </location>
</feature>
<comment type="caution">
    <text evidence="4">The sequence shown here is derived from an EMBL/GenBank/DDBJ whole genome shotgun (WGS) entry which is preliminary data.</text>
</comment>
<dbReference type="Pfam" id="PF00240">
    <property type="entry name" value="ubiquitin"/>
    <property type="match status" value="1"/>
</dbReference>
<keyword evidence="1" id="KW-0143">Chaperone</keyword>
<organism evidence="4 5">
    <name type="scientific">Carex littledalei</name>
    <dbReference type="NCBI Taxonomy" id="544730"/>
    <lineage>
        <taxon>Eukaryota</taxon>
        <taxon>Viridiplantae</taxon>
        <taxon>Streptophyta</taxon>
        <taxon>Embryophyta</taxon>
        <taxon>Tracheophyta</taxon>
        <taxon>Spermatophyta</taxon>
        <taxon>Magnoliopsida</taxon>
        <taxon>Liliopsida</taxon>
        <taxon>Poales</taxon>
        <taxon>Cyperaceae</taxon>
        <taxon>Cyperoideae</taxon>
        <taxon>Cariceae</taxon>
        <taxon>Carex</taxon>
        <taxon>Carex subgen. Euthyceras</taxon>
    </lineage>
</organism>
<evidence type="ECO:0000313" key="5">
    <source>
        <dbReference type="Proteomes" id="UP000623129"/>
    </source>
</evidence>
<sequence>MERQKEKGVMDRSVERRRRSGSDGGSSSGWTEEETDGFGWEVRPSGLLVQRRGEGSFAGAAPPTIRVTVSYGAARHEVSVSSIATFGDLKKLLAVKTALDSADQCLKYKGKERGNKEFLDKCGVKNKSKLVLIEDPTSLEKRYIEMKKNARMQNIQRAISDASFEVDRLADQVTSIEKSISKGNKVAEVQITTLIELLMIQAVKLESIPSDGDTSSQKNLQGKRVQKCVESLDVLKISNCRLRSVVTTKWETFDPPATTNWELFD</sequence>
<protein>
    <submittedName>
        <fullName evidence="4">BAG family molecular chaperone regulator 1-like protein</fullName>
    </submittedName>
</protein>
<dbReference type="Gene3D" id="1.20.58.120">
    <property type="entry name" value="BAG domain"/>
    <property type="match status" value="1"/>
</dbReference>
<dbReference type="InterPro" id="IPR036533">
    <property type="entry name" value="BAG_dom_sf"/>
</dbReference>
<dbReference type="SUPFAM" id="SSF63491">
    <property type="entry name" value="BAG domain"/>
    <property type="match status" value="1"/>
</dbReference>
<dbReference type="GO" id="GO:0005737">
    <property type="term" value="C:cytoplasm"/>
    <property type="evidence" value="ECO:0007669"/>
    <property type="project" value="TreeGrafter"/>
</dbReference>
<dbReference type="OrthoDB" id="417450at2759"/>
<reference evidence="4" key="1">
    <citation type="submission" date="2020-01" db="EMBL/GenBank/DDBJ databases">
        <title>Genome sequence of Kobresia littledalei, the first chromosome-level genome in the family Cyperaceae.</title>
        <authorList>
            <person name="Qu G."/>
        </authorList>
    </citation>
    <scope>NUCLEOTIDE SEQUENCE</scope>
    <source>
        <strain evidence="4">C.B.Clarke</strain>
        <tissue evidence="4">Leaf</tissue>
    </source>
</reference>
<evidence type="ECO:0000313" key="4">
    <source>
        <dbReference type="EMBL" id="KAF3325691.1"/>
    </source>
</evidence>
<dbReference type="SUPFAM" id="SSF54236">
    <property type="entry name" value="Ubiquitin-like"/>
    <property type="match status" value="1"/>
</dbReference>
<dbReference type="Pfam" id="PF02179">
    <property type="entry name" value="BAG"/>
    <property type="match status" value="1"/>
</dbReference>
<evidence type="ECO:0000256" key="1">
    <source>
        <dbReference type="ARBA" id="ARBA00023186"/>
    </source>
</evidence>
<keyword evidence="5" id="KW-1185">Reference proteome</keyword>
<feature type="domain" description="Ubiquitin-like" evidence="3">
    <location>
        <begin position="65"/>
        <end position="133"/>
    </location>
</feature>
<evidence type="ECO:0000259" key="3">
    <source>
        <dbReference type="PROSITE" id="PS50053"/>
    </source>
</evidence>
<feature type="region of interest" description="Disordered" evidence="2">
    <location>
        <begin position="1"/>
        <end position="38"/>
    </location>
</feature>
<accession>A0A833V5E1</accession>
<gene>
    <name evidence="4" type="ORF">FCM35_KLT08771</name>
</gene>
<dbReference type="PANTHER" id="PTHR12329">
    <property type="entry name" value="BCL2-ASSOCIATED ATHANOGENE"/>
    <property type="match status" value="1"/>
</dbReference>
<dbReference type="GO" id="GO:0051087">
    <property type="term" value="F:protein-folding chaperone binding"/>
    <property type="evidence" value="ECO:0007669"/>
    <property type="project" value="InterPro"/>
</dbReference>
<dbReference type="GO" id="GO:0050821">
    <property type="term" value="P:protein stabilization"/>
    <property type="evidence" value="ECO:0007669"/>
    <property type="project" value="TreeGrafter"/>
</dbReference>
<name>A0A833V5E1_9POAL</name>
<dbReference type="InterPro" id="IPR000626">
    <property type="entry name" value="Ubiquitin-like_dom"/>
</dbReference>
<dbReference type="EMBL" id="SWLB01000019">
    <property type="protein sequence ID" value="KAF3325691.1"/>
    <property type="molecule type" value="Genomic_DNA"/>
</dbReference>
<dbReference type="InterPro" id="IPR003103">
    <property type="entry name" value="BAG_domain"/>
</dbReference>
<dbReference type="InterPro" id="IPR039773">
    <property type="entry name" value="BAG_chaperone_regulator"/>
</dbReference>
<dbReference type="PROSITE" id="PS50053">
    <property type="entry name" value="UBIQUITIN_2"/>
    <property type="match status" value="1"/>
</dbReference>
<dbReference type="Proteomes" id="UP000623129">
    <property type="component" value="Unassembled WGS sequence"/>
</dbReference>
<proteinExistence type="predicted"/>
<dbReference type="GO" id="GO:0000774">
    <property type="term" value="F:adenyl-nucleotide exchange factor activity"/>
    <property type="evidence" value="ECO:0007669"/>
    <property type="project" value="TreeGrafter"/>
</dbReference>
<dbReference type="InterPro" id="IPR029071">
    <property type="entry name" value="Ubiquitin-like_domsf"/>
</dbReference>
<dbReference type="Gene3D" id="3.10.20.90">
    <property type="entry name" value="Phosphatidylinositol 3-kinase Catalytic Subunit, Chain A, domain 1"/>
    <property type="match status" value="1"/>
</dbReference>
<dbReference type="PANTHER" id="PTHR12329:SF17">
    <property type="entry name" value="OS04G0619900 PROTEIN"/>
    <property type="match status" value="1"/>
</dbReference>
<dbReference type="AlphaFoldDB" id="A0A833V5E1"/>